<dbReference type="InterPro" id="IPR013096">
    <property type="entry name" value="Cupin_2"/>
</dbReference>
<dbReference type="Pfam" id="PF07883">
    <property type="entry name" value="Cupin_2"/>
    <property type="match status" value="1"/>
</dbReference>
<evidence type="ECO:0000313" key="5">
    <source>
        <dbReference type="Proteomes" id="UP000515977"/>
    </source>
</evidence>
<feature type="region of interest" description="Disordered" evidence="2">
    <location>
        <begin position="102"/>
        <end position="131"/>
    </location>
</feature>
<proteinExistence type="predicted"/>
<dbReference type="InterPro" id="IPR051610">
    <property type="entry name" value="GPI/OXD"/>
</dbReference>
<feature type="domain" description="Cupin type-2" evidence="3">
    <location>
        <begin position="25"/>
        <end position="94"/>
    </location>
</feature>
<dbReference type="RefSeq" id="WP_187569973.1">
    <property type="nucleotide sequence ID" value="NZ_CP060711.1"/>
</dbReference>
<evidence type="ECO:0000259" key="3">
    <source>
        <dbReference type="Pfam" id="PF07883"/>
    </source>
</evidence>
<dbReference type="SUPFAM" id="SSF51182">
    <property type="entry name" value="RmlC-like cupins"/>
    <property type="match status" value="1"/>
</dbReference>
<evidence type="ECO:0000256" key="2">
    <source>
        <dbReference type="SAM" id="MobiDB-lite"/>
    </source>
</evidence>
<dbReference type="Gene3D" id="2.60.120.10">
    <property type="entry name" value="Jelly Rolls"/>
    <property type="match status" value="1"/>
</dbReference>
<keyword evidence="1" id="KW-0479">Metal-binding</keyword>
<evidence type="ECO:0000313" key="4">
    <source>
        <dbReference type="EMBL" id="QNN46211.1"/>
    </source>
</evidence>
<gene>
    <name evidence="4" type="ORF">H9L17_13690</name>
</gene>
<dbReference type="EMBL" id="CP060711">
    <property type="protein sequence ID" value="QNN46211.1"/>
    <property type="molecule type" value="Genomic_DNA"/>
</dbReference>
<dbReference type="InterPro" id="IPR014710">
    <property type="entry name" value="RmlC-like_jellyroll"/>
</dbReference>
<evidence type="ECO:0000256" key="1">
    <source>
        <dbReference type="ARBA" id="ARBA00022723"/>
    </source>
</evidence>
<protein>
    <submittedName>
        <fullName evidence="4">Cupin domain-containing protein</fullName>
    </submittedName>
</protein>
<dbReference type="InterPro" id="IPR011051">
    <property type="entry name" value="RmlC_Cupin_sf"/>
</dbReference>
<organism evidence="4 5">
    <name type="scientific">Thermomonas brevis</name>
    <dbReference type="NCBI Taxonomy" id="215691"/>
    <lineage>
        <taxon>Bacteria</taxon>
        <taxon>Pseudomonadati</taxon>
        <taxon>Pseudomonadota</taxon>
        <taxon>Gammaproteobacteria</taxon>
        <taxon>Lysobacterales</taxon>
        <taxon>Lysobacteraceae</taxon>
        <taxon>Thermomonas</taxon>
    </lineage>
</organism>
<reference evidence="4 5" key="1">
    <citation type="submission" date="2020-08" db="EMBL/GenBank/DDBJ databases">
        <title>Genome sequence of Thermomonas brevis KACC 16975T.</title>
        <authorList>
            <person name="Hyun D.-W."/>
            <person name="Bae J.-W."/>
        </authorList>
    </citation>
    <scope>NUCLEOTIDE SEQUENCE [LARGE SCALE GENOMIC DNA]</scope>
    <source>
        <strain evidence="4 5">KACC 16975</strain>
    </source>
</reference>
<dbReference type="PANTHER" id="PTHR35848">
    <property type="entry name" value="OXALATE-BINDING PROTEIN"/>
    <property type="match status" value="1"/>
</dbReference>
<dbReference type="Proteomes" id="UP000515977">
    <property type="component" value="Chromosome"/>
</dbReference>
<sequence length="131" mass="14085">MRSKTCKLGEGFRIAFDHRGVQAAEMVIAPGDKEGGPDNRHAGADQWLFVVEGSGLAIVEGARRRLRRGSLLLIERGERHEIRNTGRSPLVTVNFYSPPAYTQRGVLKPAGKPAGAARGGGRNPRATQANA</sequence>
<keyword evidence="5" id="KW-1185">Reference proteome</keyword>
<dbReference type="AlphaFoldDB" id="A0A7G9QS86"/>
<dbReference type="PANTHER" id="PTHR35848:SF6">
    <property type="entry name" value="CUPIN TYPE-2 DOMAIN-CONTAINING PROTEIN"/>
    <property type="match status" value="1"/>
</dbReference>
<dbReference type="GO" id="GO:0046872">
    <property type="term" value="F:metal ion binding"/>
    <property type="evidence" value="ECO:0007669"/>
    <property type="project" value="UniProtKB-KW"/>
</dbReference>
<dbReference type="KEGG" id="tbv:H9L17_13690"/>
<name>A0A7G9QS86_9GAMM</name>
<accession>A0A7G9QS86</accession>